<dbReference type="EMBL" id="JAEHOE010000018">
    <property type="protein sequence ID" value="KAG2496647.1"/>
    <property type="molecule type" value="Genomic_DNA"/>
</dbReference>
<dbReference type="GO" id="GO:0007059">
    <property type="term" value="P:chromosome segregation"/>
    <property type="evidence" value="ECO:0007669"/>
    <property type="project" value="UniProtKB-KW"/>
</dbReference>
<organism evidence="8 9">
    <name type="scientific">Edaphochlamys debaryana</name>
    <dbReference type="NCBI Taxonomy" id="47281"/>
    <lineage>
        <taxon>Eukaryota</taxon>
        <taxon>Viridiplantae</taxon>
        <taxon>Chlorophyta</taxon>
        <taxon>core chlorophytes</taxon>
        <taxon>Chlorophyceae</taxon>
        <taxon>CS clade</taxon>
        <taxon>Chlamydomonadales</taxon>
        <taxon>Chlamydomonadales incertae sedis</taxon>
        <taxon>Edaphochlamys</taxon>
    </lineage>
</organism>
<dbReference type="AlphaFoldDB" id="A0A836C2B5"/>
<comment type="caution">
    <text evidence="8">The sequence shown here is derived from an EMBL/GenBank/DDBJ whole genome shotgun (WGS) entry which is preliminary data.</text>
</comment>
<evidence type="ECO:0000256" key="1">
    <source>
        <dbReference type="ARBA" id="ARBA00004123"/>
    </source>
</evidence>
<dbReference type="InterPro" id="IPR019440">
    <property type="entry name" value="MAU2"/>
</dbReference>
<evidence type="ECO:0008006" key="10">
    <source>
        <dbReference type="Google" id="ProtNLM"/>
    </source>
</evidence>
<protein>
    <recommendedName>
        <fullName evidence="10">MAU2 chromatid cohesion factor homolog</fullName>
    </recommendedName>
</protein>
<evidence type="ECO:0000256" key="2">
    <source>
        <dbReference type="ARBA" id="ARBA00008585"/>
    </source>
</evidence>
<comment type="similarity">
    <text evidence="2">Belongs to the SCC4/mau-2 family.</text>
</comment>
<proteinExistence type="inferred from homology"/>
<evidence type="ECO:0000256" key="3">
    <source>
        <dbReference type="ARBA" id="ARBA00022618"/>
    </source>
</evidence>
<keyword evidence="3" id="KW-0132">Cell division</keyword>
<dbReference type="OrthoDB" id="538180at2759"/>
<keyword evidence="4" id="KW-0498">Mitosis</keyword>
<dbReference type="InterPro" id="IPR011990">
    <property type="entry name" value="TPR-like_helical_dom_sf"/>
</dbReference>
<reference evidence="8" key="1">
    <citation type="journal article" date="2020" name="bioRxiv">
        <title>Comparative genomics of Chlamydomonas.</title>
        <authorList>
            <person name="Craig R.J."/>
            <person name="Hasan A.R."/>
            <person name="Ness R.W."/>
            <person name="Keightley P.D."/>
        </authorList>
    </citation>
    <scope>NUCLEOTIDE SEQUENCE</scope>
    <source>
        <strain evidence="8">CCAP 11/70</strain>
    </source>
</reference>
<keyword evidence="7" id="KW-0131">Cell cycle</keyword>
<evidence type="ECO:0000256" key="6">
    <source>
        <dbReference type="ARBA" id="ARBA00023242"/>
    </source>
</evidence>
<keyword evidence="9" id="KW-1185">Reference proteome</keyword>
<dbReference type="GO" id="GO:0051301">
    <property type="term" value="P:cell division"/>
    <property type="evidence" value="ECO:0007669"/>
    <property type="project" value="UniProtKB-KW"/>
</dbReference>
<evidence type="ECO:0000313" key="9">
    <source>
        <dbReference type="Proteomes" id="UP000612055"/>
    </source>
</evidence>
<dbReference type="GO" id="GO:0005634">
    <property type="term" value="C:nucleus"/>
    <property type="evidence" value="ECO:0007669"/>
    <property type="project" value="UniProtKB-SubCell"/>
</dbReference>
<evidence type="ECO:0000313" key="8">
    <source>
        <dbReference type="EMBL" id="KAG2496647.1"/>
    </source>
</evidence>
<evidence type="ECO:0000256" key="4">
    <source>
        <dbReference type="ARBA" id="ARBA00022776"/>
    </source>
</evidence>
<sequence length="619" mass="64072">MLLQHTYNFKEALTHLLRAQLISNSLIGNYGLKYEVVDQLVTCYTYLGEEAQALQVLASLAKQWQYAQSNKSEWPVVCEWTCRLAHRAAVLHANAGRAEEAAHAAAEGLAFAEQHHLQSQRILLLLLSVQLAMARWEHAAVDRLFAALDAAMKGAGAAGAGGAAPQDPYLGLGQRGHLQALLHYNLLQVLFMLRRGKLNEVVKSTQEAPADPDAPDAPLPPVLHHLDSCLGQLEALGAQAGPAGAAAAALPYGLPGLASLEPLVCLVNALALRSAGQRPRRTEELLLKGISACQRLLASQCSLGPAASEDELPPQAAPAARGLLVLQALLTSARVQLLLSRGELAPARDELLSAQALLERFPVLLAHMGPGVHVLCGQYCLAAGEAAAAAAHFQVARLHSSNRPAQALAAVLEAGAHLSPHVAGGEASPSGAPVGPQAPEGVARALQALGPFYAVDSATGVPAPGPGALPGPLGYVEEAGCLLASACCLASQGRLPDANQLLSKALKLAHRKLGHTQLVCAVLSELGPIFLAEGNTQAAGEAVNSAAAFSQAAGDLWAEARAKRGQADTLRAQTMSDMAAAALASAGRREARIAAATAAARSDAGRHGYAVGWRLAAGA</sequence>
<keyword evidence="5" id="KW-0159">Chromosome partition</keyword>
<accession>A0A836C2B5</accession>
<evidence type="ECO:0000256" key="7">
    <source>
        <dbReference type="ARBA" id="ARBA00023306"/>
    </source>
</evidence>
<dbReference type="Gene3D" id="1.25.40.10">
    <property type="entry name" value="Tetratricopeptide repeat domain"/>
    <property type="match status" value="1"/>
</dbReference>
<dbReference type="Proteomes" id="UP000612055">
    <property type="component" value="Unassembled WGS sequence"/>
</dbReference>
<dbReference type="PANTHER" id="PTHR21394">
    <property type="entry name" value="MAU2 CHROMATID COHESION FACTOR HOMOLOG"/>
    <property type="match status" value="1"/>
</dbReference>
<comment type="subcellular location">
    <subcellularLocation>
        <location evidence="1">Nucleus</location>
    </subcellularLocation>
</comment>
<dbReference type="SUPFAM" id="SSF48452">
    <property type="entry name" value="TPR-like"/>
    <property type="match status" value="1"/>
</dbReference>
<name>A0A836C2B5_9CHLO</name>
<keyword evidence="6" id="KW-0539">Nucleus</keyword>
<evidence type="ECO:0000256" key="5">
    <source>
        <dbReference type="ARBA" id="ARBA00022829"/>
    </source>
</evidence>
<dbReference type="GO" id="GO:0007064">
    <property type="term" value="P:mitotic sister chromatid cohesion"/>
    <property type="evidence" value="ECO:0007669"/>
    <property type="project" value="InterPro"/>
</dbReference>
<gene>
    <name evidence="8" type="ORF">HYH03_005467</name>
</gene>